<accession>A0A6L2K165</accession>
<gene>
    <name evidence="1" type="ORF">Tci_013592</name>
</gene>
<evidence type="ECO:0008006" key="2">
    <source>
        <dbReference type="Google" id="ProtNLM"/>
    </source>
</evidence>
<dbReference type="EMBL" id="BKCJ010001461">
    <property type="protein sequence ID" value="GEU41614.1"/>
    <property type="molecule type" value="Genomic_DNA"/>
</dbReference>
<protein>
    <recommendedName>
        <fullName evidence="2">Synaptobrevin, longin-like domain protein</fullName>
    </recommendedName>
</protein>
<evidence type="ECO:0000313" key="1">
    <source>
        <dbReference type="EMBL" id="GEU41614.1"/>
    </source>
</evidence>
<name>A0A6L2K165_TANCI</name>
<dbReference type="AlphaFoldDB" id="A0A6L2K165"/>
<sequence>MAALKYKEEHNKVGYLLKPTESDDYHQIIDFLSASHIRYALTTNPIIFDSLVKQFWSTATLRAPELGPPAILAIIDKNPYTITEELVRSRLQLADDRGIADLPIPEIYSGMDNLGYVTERKLTFFKNKFSPQWRFLLHTLLHCLSTKSESWDQFGSPIAIALICLSDERRFN</sequence>
<organism evidence="1">
    <name type="scientific">Tanacetum cinerariifolium</name>
    <name type="common">Dalmatian daisy</name>
    <name type="synonym">Chrysanthemum cinerariifolium</name>
    <dbReference type="NCBI Taxonomy" id="118510"/>
    <lineage>
        <taxon>Eukaryota</taxon>
        <taxon>Viridiplantae</taxon>
        <taxon>Streptophyta</taxon>
        <taxon>Embryophyta</taxon>
        <taxon>Tracheophyta</taxon>
        <taxon>Spermatophyta</taxon>
        <taxon>Magnoliopsida</taxon>
        <taxon>eudicotyledons</taxon>
        <taxon>Gunneridae</taxon>
        <taxon>Pentapetalae</taxon>
        <taxon>asterids</taxon>
        <taxon>campanulids</taxon>
        <taxon>Asterales</taxon>
        <taxon>Asteraceae</taxon>
        <taxon>Asteroideae</taxon>
        <taxon>Anthemideae</taxon>
        <taxon>Anthemidinae</taxon>
        <taxon>Tanacetum</taxon>
    </lineage>
</organism>
<proteinExistence type="predicted"/>
<reference evidence="1" key="1">
    <citation type="journal article" date="2019" name="Sci. Rep.">
        <title>Draft genome of Tanacetum cinerariifolium, the natural source of mosquito coil.</title>
        <authorList>
            <person name="Yamashiro T."/>
            <person name="Shiraishi A."/>
            <person name="Satake H."/>
            <person name="Nakayama K."/>
        </authorList>
    </citation>
    <scope>NUCLEOTIDE SEQUENCE</scope>
</reference>
<comment type="caution">
    <text evidence="1">The sequence shown here is derived from an EMBL/GenBank/DDBJ whole genome shotgun (WGS) entry which is preliminary data.</text>
</comment>